<dbReference type="AlphaFoldDB" id="G9NQH9"/>
<keyword evidence="3" id="KW-1185">Reference proteome</keyword>
<organism evidence="2 3">
    <name type="scientific">Hypocrea atroviridis (strain ATCC 20476 / IMI 206040)</name>
    <name type="common">Trichoderma atroviride</name>
    <dbReference type="NCBI Taxonomy" id="452589"/>
    <lineage>
        <taxon>Eukaryota</taxon>
        <taxon>Fungi</taxon>
        <taxon>Dikarya</taxon>
        <taxon>Ascomycota</taxon>
        <taxon>Pezizomycotina</taxon>
        <taxon>Sordariomycetes</taxon>
        <taxon>Hypocreomycetidae</taxon>
        <taxon>Hypocreales</taxon>
        <taxon>Hypocreaceae</taxon>
        <taxon>Trichoderma</taxon>
    </lineage>
</organism>
<protein>
    <submittedName>
        <fullName evidence="2">Uncharacterized protein</fullName>
    </submittedName>
</protein>
<evidence type="ECO:0000313" key="3">
    <source>
        <dbReference type="Proteomes" id="UP000005426"/>
    </source>
</evidence>
<evidence type="ECO:0000256" key="1">
    <source>
        <dbReference type="SAM" id="MobiDB-lite"/>
    </source>
</evidence>
<reference evidence="2 3" key="1">
    <citation type="journal article" date="2011" name="Genome Biol.">
        <title>Comparative genome sequence analysis underscores mycoparasitism as the ancestral life style of Trichoderma.</title>
        <authorList>
            <person name="Kubicek C.P."/>
            <person name="Herrera-Estrella A."/>
            <person name="Seidl-Seiboth V."/>
            <person name="Martinez D.A."/>
            <person name="Druzhinina I.S."/>
            <person name="Thon M."/>
            <person name="Zeilinger S."/>
            <person name="Casas-Flores S."/>
            <person name="Horwitz B.A."/>
            <person name="Mukherjee P.K."/>
            <person name="Mukherjee M."/>
            <person name="Kredics L."/>
            <person name="Alcaraz L.D."/>
            <person name="Aerts A."/>
            <person name="Antal Z."/>
            <person name="Atanasova L."/>
            <person name="Cervantes-Badillo M.G."/>
            <person name="Challacombe J."/>
            <person name="Chertkov O."/>
            <person name="McCluskey K."/>
            <person name="Coulpier F."/>
            <person name="Deshpande N."/>
            <person name="von Doehren H."/>
            <person name="Ebbole D.J."/>
            <person name="Esquivel-Naranjo E.U."/>
            <person name="Fekete E."/>
            <person name="Flipphi M."/>
            <person name="Glaser F."/>
            <person name="Gomez-Rodriguez E.Y."/>
            <person name="Gruber S."/>
            <person name="Han C."/>
            <person name="Henrissat B."/>
            <person name="Hermosa R."/>
            <person name="Hernandez-Onate M."/>
            <person name="Karaffa L."/>
            <person name="Kosti I."/>
            <person name="Le Crom S."/>
            <person name="Lindquist E."/>
            <person name="Lucas S."/>
            <person name="Luebeck M."/>
            <person name="Luebeck P.S."/>
            <person name="Margeot A."/>
            <person name="Metz B."/>
            <person name="Misra M."/>
            <person name="Nevalainen H."/>
            <person name="Omann M."/>
            <person name="Packer N."/>
            <person name="Perrone G."/>
            <person name="Uresti-Rivera E.E."/>
            <person name="Salamov A."/>
            <person name="Schmoll M."/>
            <person name="Seiboth B."/>
            <person name="Shapiro H."/>
            <person name="Sukno S."/>
            <person name="Tamayo-Ramos J.A."/>
            <person name="Tisch D."/>
            <person name="Wiest A."/>
            <person name="Wilkinson H.H."/>
            <person name="Zhang M."/>
            <person name="Coutinho P.M."/>
            <person name="Kenerley C.M."/>
            <person name="Monte E."/>
            <person name="Baker S.E."/>
            <person name="Grigoriev I.V."/>
        </authorList>
    </citation>
    <scope>NUCLEOTIDE SEQUENCE [LARGE SCALE GENOMIC DNA]</scope>
    <source>
        <strain evidence="3">ATCC 20476 / IMI 206040</strain>
    </source>
</reference>
<feature type="region of interest" description="Disordered" evidence="1">
    <location>
        <begin position="236"/>
        <end position="267"/>
    </location>
</feature>
<accession>G9NQH9</accession>
<dbReference type="STRING" id="452589.G9NQH9"/>
<dbReference type="EMBL" id="ABDG02000021">
    <property type="protein sequence ID" value="EHK47319.1"/>
    <property type="molecule type" value="Genomic_DNA"/>
</dbReference>
<proteinExistence type="predicted"/>
<comment type="caution">
    <text evidence="2">The sequence shown here is derived from an EMBL/GenBank/DDBJ whole genome shotgun (WGS) entry which is preliminary data.</text>
</comment>
<feature type="region of interest" description="Disordered" evidence="1">
    <location>
        <begin position="355"/>
        <end position="379"/>
    </location>
</feature>
<name>G9NQH9_HYPAI</name>
<evidence type="ECO:0000313" key="2">
    <source>
        <dbReference type="EMBL" id="EHK47319.1"/>
    </source>
</evidence>
<dbReference type="OMA" id="GLETHWI"/>
<dbReference type="OrthoDB" id="4888303at2759"/>
<dbReference type="eggNOG" id="ENOG502RR68">
    <property type="taxonomic scope" value="Eukaryota"/>
</dbReference>
<feature type="compositionally biased region" description="Basic and acidic residues" evidence="1">
    <location>
        <begin position="355"/>
        <end position="369"/>
    </location>
</feature>
<feature type="compositionally biased region" description="Basic and acidic residues" evidence="1">
    <location>
        <begin position="482"/>
        <end position="492"/>
    </location>
</feature>
<feature type="region of interest" description="Disordered" evidence="1">
    <location>
        <begin position="446"/>
        <end position="492"/>
    </location>
</feature>
<dbReference type="HOGENOM" id="CLU_041301_0_0_1"/>
<sequence>MHYRPRPPFKTKHWRKLYESRISDIKALKDCANGAAFVIIDAKPWGRDNSEPAEIGLSFLPPTHGNRELPETLDEASNLIGLETHWIRFVDRERREKGREQHRYGSQQHVSGDKVEETIKGIIESFRNRIPGDTPLILTGFAVVFELQVLSALYPNLLNYFTYWVDLQEVASGVVDGVARPSLRDTLTACGFEGYRHSQDSQTTIFPHNAATDTVRTVVLLVQFLALPNDGKKLDISPSSHKKQQFARRRSNAPATPEQKSYWKGSRPRPKEFFPFTTRVYQYRPTAVGISNGMRYGWVCLPDLETLDNFVRSVHRWDAKDGNVWEVISEYDPTVIPARDWEELELCQKEEIQAKDDEKRMQRRLKNESQSDEMWPGDERPRTATLTLQIQLMPLSKMAMQYNLANPEAFTYTRKAHIRVAVISPVGTSMTTNAVYLKHNWTPGETEEMASRKAGQKQPPSVRSTDTRHDYEVPAQQGIEPGHFRGVERSSF</sequence>
<feature type="compositionally biased region" description="Basic residues" evidence="1">
    <location>
        <begin position="240"/>
        <end position="251"/>
    </location>
</feature>
<gene>
    <name evidence="2" type="ORF">TRIATDRAFT_282760</name>
</gene>
<dbReference type="Proteomes" id="UP000005426">
    <property type="component" value="Unassembled WGS sequence"/>
</dbReference>